<evidence type="ECO:0000313" key="3">
    <source>
        <dbReference type="Proteomes" id="UP000528824"/>
    </source>
</evidence>
<evidence type="ECO:0000313" key="2">
    <source>
        <dbReference type="EMBL" id="MBB5561899.1"/>
    </source>
</evidence>
<proteinExistence type="predicted"/>
<evidence type="ECO:0000256" key="1">
    <source>
        <dbReference type="SAM" id="MobiDB-lite"/>
    </source>
</evidence>
<feature type="region of interest" description="Disordered" evidence="1">
    <location>
        <begin position="21"/>
        <end position="41"/>
    </location>
</feature>
<sequence>MKAKLADGLGAMAMVKACQDGGPLNNCRADPAARQPRTDFL</sequence>
<dbReference type="EMBL" id="JACHBC010000007">
    <property type="protein sequence ID" value="MBB5561899.1"/>
    <property type="molecule type" value="Genomic_DNA"/>
</dbReference>
<dbReference type="RefSeq" id="WP_281414026.1">
    <property type="nucleotide sequence ID" value="NZ_JACHBB010000007.1"/>
</dbReference>
<keyword evidence="3" id="KW-1185">Reference proteome</keyword>
<dbReference type="Proteomes" id="UP000528824">
    <property type="component" value="Unassembled WGS sequence"/>
</dbReference>
<reference evidence="2 3" key="1">
    <citation type="submission" date="2020-08" db="EMBL/GenBank/DDBJ databases">
        <title>Genomic Encyclopedia of Type Strains, Phase IV (KMG-V): Genome sequencing to study the core and pangenomes of soil and plant-associated prokaryotes.</title>
        <authorList>
            <person name="Whitman W."/>
        </authorList>
    </citation>
    <scope>NUCLEOTIDE SEQUENCE [LARGE SCALE GENOMIC DNA]</scope>
    <source>
        <strain evidence="2 3">SEMIA 4034</strain>
    </source>
</reference>
<accession>A0A7W8UPS6</accession>
<gene>
    <name evidence="2" type="ORF">GGI59_003578</name>
</gene>
<protein>
    <submittedName>
        <fullName evidence="2">Uncharacterized protein</fullName>
    </submittedName>
</protein>
<dbReference type="AlphaFoldDB" id="A0A7W8UPS6"/>
<organism evidence="2 3">
    <name type="scientific">Rhizobium lentis</name>
    <dbReference type="NCBI Taxonomy" id="1138194"/>
    <lineage>
        <taxon>Bacteria</taxon>
        <taxon>Pseudomonadati</taxon>
        <taxon>Pseudomonadota</taxon>
        <taxon>Alphaproteobacteria</taxon>
        <taxon>Hyphomicrobiales</taxon>
        <taxon>Rhizobiaceae</taxon>
        <taxon>Rhizobium/Agrobacterium group</taxon>
        <taxon>Rhizobium</taxon>
    </lineage>
</organism>
<comment type="caution">
    <text evidence="2">The sequence shown here is derived from an EMBL/GenBank/DDBJ whole genome shotgun (WGS) entry which is preliminary data.</text>
</comment>
<name>A0A7W8UPS6_9HYPH</name>